<evidence type="ECO:0000256" key="4">
    <source>
        <dbReference type="RuleBase" id="RU361169"/>
    </source>
</evidence>
<evidence type="ECO:0000313" key="7">
    <source>
        <dbReference type="Proteomes" id="UP000298416"/>
    </source>
</evidence>
<name>A0A8X8Z5V3_SALSN</name>
<dbReference type="InterPro" id="IPR000743">
    <property type="entry name" value="Glyco_hydro_28"/>
</dbReference>
<feature type="signal peptide" evidence="5">
    <location>
        <begin position="1"/>
        <end position="21"/>
    </location>
</feature>
<dbReference type="PANTHER" id="PTHR31375">
    <property type="match status" value="1"/>
</dbReference>
<organism evidence="6">
    <name type="scientific">Salvia splendens</name>
    <name type="common">Scarlet sage</name>
    <dbReference type="NCBI Taxonomy" id="180675"/>
    <lineage>
        <taxon>Eukaryota</taxon>
        <taxon>Viridiplantae</taxon>
        <taxon>Streptophyta</taxon>
        <taxon>Embryophyta</taxon>
        <taxon>Tracheophyta</taxon>
        <taxon>Spermatophyta</taxon>
        <taxon>Magnoliopsida</taxon>
        <taxon>eudicotyledons</taxon>
        <taxon>Gunneridae</taxon>
        <taxon>Pentapetalae</taxon>
        <taxon>asterids</taxon>
        <taxon>lamiids</taxon>
        <taxon>Lamiales</taxon>
        <taxon>Lamiaceae</taxon>
        <taxon>Nepetoideae</taxon>
        <taxon>Mentheae</taxon>
        <taxon>Salviinae</taxon>
        <taxon>Salvia</taxon>
        <taxon>Salvia subgen. Calosphace</taxon>
        <taxon>core Calosphace</taxon>
    </lineage>
</organism>
<reference evidence="6" key="1">
    <citation type="submission" date="2018-01" db="EMBL/GenBank/DDBJ databases">
        <authorList>
            <person name="Mao J.F."/>
        </authorList>
    </citation>
    <scope>NUCLEOTIDE SEQUENCE</scope>
    <source>
        <strain evidence="6">Huo1</strain>
        <tissue evidence="6">Leaf</tissue>
    </source>
</reference>
<comment type="caution">
    <text evidence="6">The sequence shown here is derived from an EMBL/GenBank/DDBJ whole genome shotgun (WGS) entry which is preliminary data.</text>
</comment>
<evidence type="ECO:0000256" key="3">
    <source>
        <dbReference type="ARBA" id="ARBA00023316"/>
    </source>
</evidence>
<keyword evidence="5" id="KW-0732">Signal</keyword>
<keyword evidence="4" id="KW-0378">Hydrolase</keyword>
<gene>
    <name evidence="6" type="ORF">SASPL_147119</name>
</gene>
<reference evidence="6" key="2">
    <citation type="submission" date="2020-08" db="EMBL/GenBank/DDBJ databases">
        <title>Plant Genome Project.</title>
        <authorList>
            <person name="Zhang R.-G."/>
        </authorList>
    </citation>
    <scope>NUCLEOTIDE SEQUENCE</scope>
    <source>
        <strain evidence="6">Huo1</strain>
        <tissue evidence="6">Leaf</tissue>
    </source>
</reference>
<dbReference type="AlphaFoldDB" id="A0A8X8Z5V3"/>
<comment type="similarity">
    <text evidence="4">Belongs to the glycosyl hydrolase 28 family.</text>
</comment>
<keyword evidence="7" id="KW-1185">Reference proteome</keyword>
<evidence type="ECO:0008006" key="8">
    <source>
        <dbReference type="Google" id="ProtNLM"/>
    </source>
</evidence>
<dbReference type="OrthoDB" id="187139at2759"/>
<sequence length="153" mass="16994">MAIFNIFSSLVFLLFSCFAIAVPPKFFNVVRYGAISDGTTDNSQAFLKAWKDSCAYNGRRRFWIPNGKFLLRKASFEGLCNGSMAFLIKGTLVAPTDSFFTDTWIAFRYVSGLIVKGGGSLDGQGQSAWHYNDCKTNSNPSDIEIRLCEELQG</sequence>
<dbReference type="GO" id="GO:0004650">
    <property type="term" value="F:polygalacturonase activity"/>
    <property type="evidence" value="ECO:0007669"/>
    <property type="project" value="InterPro"/>
</dbReference>
<keyword evidence="3" id="KW-0961">Cell wall biogenesis/degradation</keyword>
<dbReference type="Pfam" id="PF00295">
    <property type="entry name" value="Glyco_hydro_28"/>
    <property type="match status" value="1"/>
</dbReference>
<dbReference type="GO" id="GO:0005576">
    <property type="term" value="C:extracellular region"/>
    <property type="evidence" value="ECO:0007669"/>
    <property type="project" value="UniProtKB-SubCell"/>
</dbReference>
<protein>
    <recommendedName>
        <fullName evidence="8">Polygalacturonase</fullName>
    </recommendedName>
</protein>
<keyword evidence="4" id="KW-0326">Glycosidase</keyword>
<accession>A0A8X8Z5V3</accession>
<evidence type="ECO:0000256" key="5">
    <source>
        <dbReference type="SAM" id="SignalP"/>
    </source>
</evidence>
<comment type="subcellular location">
    <subcellularLocation>
        <location evidence="1">Secreted</location>
    </subcellularLocation>
</comment>
<dbReference type="Proteomes" id="UP000298416">
    <property type="component" value="Unassembled WGS sequence"/>
</dbReference>
<keyword evidence="2" id="KW-0964">Secreted</keyword>
<dbReference type="GO" id="GO:0005975">
    <property type="term" value="P:carbohydrate metabolic process"/>
    <property type="evidence" value="ECO:0007669"/>
    <property type="project" value="InterPro"/>
</dbReference>
<dbReference type="GO" id="GO:0071555">
    <property type="term" value="P:cell wall organization"/>
    <property type="evidence" value="ECO:0007669"/>
    <property type="project" value="UniProtKB-KW"/>
</dbReference>
<proteinExistence type="inferred from homology"/>
<evidence type="ECO:0000256" key="1">
    <source>
        <dbReference type="ARBA" id="ARBA00004613"/>
    </source>
</evidence>
<evidence type="ECO:0000313" key="6">
    <source>
        <dbReference type="EMBL" id="KAG6392891.1"/>
    </source>
</evidence>
<dbReference type="EMBL" id="PNBA02000018">
    <property type="protein sequence ID" value="KAG6392891.1"/>
    <property type="molecule type" value="Genomic_DNA"/>
</dbReference>
<evidence type="ECO:0000256" key="2">
    <source>
        <dbReference type="ARBA" id="ARBA00022525"/>
    </source>
</evidence>
<feature type="chain" id="PRO_5036496418" description="Polygalacturonase" evidence="5">
    <location>
        <begin position="22"/>
        <end position="153"/>
    </location>
</feature>